<dbReference type="EMBL" id="AFOY02000004">
    <property type="protein sequence ID" value="EXF95805.1"/>
    <property type="molecule type" value="Genomic_DNA"/>
</dbReference>
<dbReference type="Gene3D" id="1.10.1220.10">
    <property type="entry name" value="Met repressor-like"/>
    <property type="match status" value="1"/>
</dbReference>
<gene>
    <name evidence="2" type="ORF">HK44_020680</name>
</gene>
<reference evidence="2 3" key="1">
    <citation type="journal article" date="2011" name="J. Bacteriol.">
        <title>Draft genome sequence of the polycyclic aromatic hydrocarbon-degrading, genetically engineered bioluminescent bioreporter Pseudomonas fluorescens HK44.</title>
        <authorList>
            <person name="Chauhan A."/>
            <person name="Layton A.C."/>
            <person name="Williams D.E."/>
            <person name="Smartt A.E."/>
            <person name="Ripp S."/>
            <person name="Karpinets T.V."/>
            <person name="Brown S.D."/>
            <person name="Sayler G.S."/>
        </authorList>
    </citation>
    <scope>NUCLEOTIDE SEQUENCE [LARGE SCALE GENOMIC DNA]</scope>
    <source>
        <strain evidence="2 3">HK44</strain>
    </source>
</reference>
<dbReference type="HOGENOM" id="CLU_213349_0_0_6"/>
<name>A0A010SSR4_PSEFL</name>
<evidence type="ECO:0000313" key="3">
    <source>
        <dbReference type="Proteomes" id="UP000022611"/>
    </source>
</evidence>
<dbReference type="GO" id="GO:0006355">
    <property type="term" value="P:regulation of DNA-templated transcription"/>
    <property type="evidence" value="ECO:0007669"/>
    <property type="project" value="InterPro"/>
</dbReference>
<dbReference type="Pfam" id="PF03869">
    <property type="entry name" value="Arc"/>
    <property type="match status" value="1"/>
</dbReference>
<dbReference type="InterPro" id="IPR010985">
    <property type="entry name" value="Ribbon_hlx_hlx"/>
</dbReference>
<accession>A0A010SSR4</accession>
<dbReference type="AlphaFoldDB" id="A0A010SSR4"/>
<dbReference type="InterPro" id="IPR013321">
    <property type="entry name" value="Arc_rbn_hlx_hlx"/>
</dbReference>
<protein>
    <recommendedName>
        <fullName evidence="1">Arc-like DNA binding domain-containing protein</fullName>
    </recommendedName>
</protein>
<dbReference type="PATRIC" id="fig|1042209.11.peg.661"/>
<organism evidence="2 3">
    <name type="scientific">Pseudomonas fluorescens HK44</name>
    <dbReference type="NCBI Taxonomy" id="1042209"/>
    <lineage>
        <taxon>Bacteria</taxon>
        <taxon>Pseudomonadati</taxon>
        <taxon>Pseudomonadota</taxon>
        <taxon>Gammaproteobacteria</taxon>
        <taxon>Pseudomonadales</taxon>
        <taxon>Pseudomonadaceae</taxon>
        <taxon>Pseudomonas</taxon>
    </lineage>
</organism>
<dbReference type="GO" id="GO:0003677">
    <property type="term" value="F:DNA binding"/>
    <property type="evidence" value="ECO:0007669"/>
    <property type="project" value="InterPro"/>
</dbReference>
<proteinExistence type="predicted"/>
<dbReference type="OrthoDB" id="6958013at2"/>
<sequence length="56" mass="6552">MSAEKQKRVVGVRLVDQMRETLSRKAEQNGRSLSGEIIYRLRKSLEQEAEHEKQQP</sequence>
<dbReference type="RefSeq" id="WP_019689952.1">
    <property type="nucleotide sequence ID" value="NZ_AFOY02000004.1"/>
</dbReference>
<feature type="domain" description="Arc-like DNA binding" evidence="1">
    <location>
        <begin position="12"/>
        <end position="49"/>
    </location>
</feature>
<dbReference type="InterPro" id="IPR005569">
    <property type="entry name" value="Arc_DNA-bd_dom"/>
</dbReference>
<dbReference type="Proteomes" id="UP000022611">
    <property type="component" value="Unassembled WGS sequence"/>
</dbReference>
<comment type="caution">
    <text evidence="2">The sequence shown here is derived from an EMBL/GenBank/DDBJ whole genome shotgun (WGS) entry which is preliminary data.</text>
</comment>
<evidence type="ECO:0000313" key="2">
    <source>
        <dbReference type="EMBL" id="EXF95805.1"/>
    </source>
</evidence>
<evidence type="ECO:0000259" key="1">
    <source>
        <dbReference type="Pfam" id="PF03869"/>
    </source>
</evidence>
<dbReference type="SUPFAM" id="SSF47598">
    <property type="entry name" value="Ribbon-helix-helix"/>
    <property type="match status" value="1"/>
</dbReference>